<reference evidence="4" key="1">
    <citation type="journal article" date="2016" name="BMC Genomics">
        <title>Gene evolution and gene expression after whole genome duplication in fish: the PhyloFish database.</title>
        <authorList>
            <person name="Pasquier J."/>
            <person name="Cabau C."/>
            <person name="Nguyen T."/>
            <person name="Jouanno E."/>
            <person name="Severac D."/>
            <person name="Braasch I."/>
            <person name="Journot L."/>
            <person name="Pontarotti P."/>
            <person name="Klopp C."/>
            <person name="Postlethwait J.H."/>
            <person name="Guiguen Y."/>
            <person name="Bobe J."/>
        </authorList>
    </citation>
    <scope>NUCLEOTIDE SEQUENCE</scope>
    <source>
        <strain evidence="4">Tuebingen</strain>
    </source>
</reference>
<feature type="signal peptide" evidence="2 4">
    <location>
        <begin position="1"/>
        <end position="20"/>
    </location>
</feature>
<sequence length="843" mass="89659" precursor="true">MRATTMWILSYSLAVLLAHGACDDYDGIATVYAYNPGSSGVSPMSNPSQSMQEVKQSLSNIYGLTDVTGPISKDAVKWGFDTTYRSQAGSSGTPMTNEKPGSESHTSQEGFRVDSVGTGSLIYGSVGNAVSMGMSGYDSSPSTTVQGAEVISSSVLSPLQQSSYSVSKPVQVVSSIPLQIGSTSVVKPSSQQFVQTIYQSSNEQPASSGTIAQSNPLQLSLPSGQQISQTSLQFAVPSGRWPLKPLKGKHHHQTGSRPVHNAAISSSKPSKASQPSLSILQYGSVPSDLAVASYELVSQSGSQQSAQPSGQTVNQPGIIQTPSVIDISVVQPSSQLIQQAVDASVAQVSSQQLLQGSQSVSQSNNVETVDGSFVFVAQPNGLTPLKHHKGKHHFGSKPSSNSPLQALTFTSVDQSSSQIPVQTIYQTGPQAVLQLPVQANYQSSPPSKWQTLVQGSHQSEVRPTSQQQGKTNYQSGPRFVVQQPAQTVHQSASQPTVPQLVESIYQSASQQPAQASYQLVEQLGVQQPAQVSSSVGHLQAGQSSYEYVVNQNGQTLFKPVQSHGIHQIGSKLYSCHELPQHSYKRRHHSPSTHSLPNAAQVIKPVILPSDPIPVDVNFPSPLTSTFRPAHLPRHPSLQSVVLQSEQPGVLEIQPSGLSHAKPGPVSYTFVSQPTGHPSRPLQLLSYQPPAKLWQGLFGPIVKPNQLGYSSLEAQVLPSHVSSVPVQFVSQPQMLPASLSISQSSSSSAVPVQTSYQPQVVSSSETVFQPVSQTTSVVVPSSSLTWSTPMASNYGSVLQSVQPELPIPVQVNYQTVSDQNAPGPAGSNRHSSWKLLKLLQQVKS</sequence>
<gene>
    <name evidence="4 5" type="ORF">zgc:171750</name>
</gene>
<dbReference type="KEGG" id="dre:100332505"/>
<dbReference type="RefSeq" id="NP_001315621.2">
    <property type="nucleotide sequence ID" value="NM_001328692.2"/>
</dbReference>
<protein>
    <submittedName>
        <fullName evidence="4">Uncharacterized protein LOC100332505 precursor</fullName>
    </submittedName>
</protein>
<proteinExistence type="predicted"/>
<feature type="compositionally biased region" description="Low complexity" evidence="1">
    <location>
        <begin position="265"/>
        <end position="275"/>
    </location>
</feature>
<name>A0A8M1P5A3_DANRE</name>
<feature type="region of interest" description="Disordered" evidence="1">
    <location>
        <begin position="241"/>
        <end position="275"/>
    </location>
</feature>
<dbReference type="GeneID" id="100332505"/>
<evidence type="ECO:0000313" key="5">
    <source>
        <dbReference type="ZFIN" id="ZDB-GENE-071004-30"/>
    </source>
</evidence>
<dbReference type="Proteomes" id="UP000000437">
    <property type="component" value="Chromosome 24"/>
</dbReference>
<reference evidence="4" key="2">
    <citation type="submission" date="2025-08" db="UniProtKB">
        <authorList>
            <consortium name="RefSeq"/>
        </authorList>
    </citation>
    <scope>IDENTIFICATION</scope>
    <source>
        <strain evidence="4">Tuebingen</strain>
    </source>
</reference>
<dbReference type="AlphaFoldDB" id="A0A8M1P5A3"/>
<evidence type="ECO:0000256" key="1">
    <source>
        <dbReference type="SAM" id="MobiDB-lite"/>
    </source>
</evidence>
<evidence type="ECO:0000256" key="2">
    <source>
        <dbReference type="SAM" id="SignalP"/>
    </source>
</evidence>
<feature type="chain" id="PRO_5043058346" evidence="2 4">
    <location>
        <begin position="21"/>
        <end position="843"/>
    </location>
</feature>
<feature type="region of interest" description="Disordered" evidence="1">
    <location>
        <begin position="87"/>
        <end position="111"/>
    </location>
</feature>
<feature type="compositionally biased region" description="Polar residues" evidence="1">
    <location>
        <begin position="87"/>
        <end position="96"/>
    </location>
</feature>
<accession>A0A8M1P5A3</accession>
<feature type="region of interest" description="Disordered" evidence="1">
    <location>
        <begin position="444"/>
        <end position="472"/>
    </location>
</feature>
<evidence type="ECO:0000313" key="3">
    <source>
        <dbReference type="Proteomes" id="UP000000437"/>
    </source>
</evidence>
<evidence type="ECO:0000313" key="4">
    <source>
        <dbReference type="RefSeq" id="NP_001315621.2"/>
    </source>
</evidence>
<dbReference type="AGR" id="ZFIN:ZDB-GENE-071004-30"/>
<dbReference type="ZFIN" id="ZDB-GENE-071004-30">
    <property type="gene designation" value="zgc:171750"/>
</dbReference>
<keyword evidence="3" id="KW-1185">Reference proteome</keyword>
<keyword evidence="2 4" id="KW-0732">Signal</keyword>
<organism evidence="3 4">
    <name type="scientific">Danio rerio</name>
    <name type="common">Zebrafish</name>
    <name type="synonym">Brachydanio rerio</name>
    <dbReference type="NCBI Taxonomy" id="7955"/>
    <lineage>
        <taxon>Eukaryota</taxon>
        <taxon>Metazoa</taxon>
        <taxon>Chordata</taxon>
        <taxon>Craniata</taxon>
        <taxon>Vertebrata</taxon>
        <taxon>Euteleostomi</taxon>
        <taxon>Actinopterygii</taxon>
        <taxon>Neopterygii</taxon>
        <taxon>Teleostei</taxon>
        <taxon>Ostariophysi</taxon>
        <taxon>Cypriniformes</taxon>
        <taxon>Danionidae</taxon>
        <taxon>Danioninae</taxon>
        <taxon>Danio</taxon>
    </lineage>
</organism>